<reference evidence="2" key="1">
    <citation type="submission" date="2022-11" db="UniProtKB">
        <authorList>
            <consortium name="WormBaseParasite"/>
        </authorList>
    </citation>
    <scope>IDENTIFICATION</scope>
</reference>
<name>A0A915LSQ4_MELJA</name>
<organism evidence="1 2">
    <name type="scientific">Meloidogyne javanica</name>
    <name type="common">Root-knot nematode worm</name>
    <dbReference type="NCBI Taxonomy" id="6303"/>
    <lineage>
        <taxon>Eukaryota</taxon>
        <taxon>Metazoa</taxon>
        <taxon>Ecdysozoa</taxon>
        <taxon>Nematoda</taxon>
        <taxon>Chromadorea</taxon>
        <taxon>Rhabditida</taxon>
        <taxon>Tylenchina</taxon>
        <taxon>Tylenchomorpha</taxon>
        <taxon>Tylenchoidea</taxon>
        <taxon>Meloidogynidae</taxon>
        <taxon>Meloidogyninae</taxon>
        <taxon>Meloidogyne</taxon>
        <taxon>Meloidogyne incognita group</taxon>
    </lineage>
</organism>
<sequence>TALGDCRLLIGNSVAMGYEDGWLMGAQLFADRCISINWKEGTLGFADAKI</sequence>
<evidence type="ECO:0000313" key="2">
    <source>
        <dbReference type="WBParaSite" id="scaffold18475_cov147.g18932"/>
    </source>
</evidence>
<protein>
    <submittedName>
        <fullName evidence="2">Uncharacterized protein</fullName>
    </submittedName>
</protein>
<dbReference type="WBParaSite" id="scaffold18475_cov147.g18932">
    <property type="protein sequence ID" value="scaffold18475_cov147.g18932"/>
    <property type="gene ID" value="scaffold18475_cov147.g18932"/>
</dbReference>
<accession>A0A915LSQ4</accession>
<dbReference type="Proteomes" id="UP000887561">
    <property type="component" value="Unplaced"/>
</dbReference>
<dbReference type="AlphaFoldDB" id="A0A915LSQ4"/>
<proteinExistence type="predicted"/>
<keyword evidence="1" id="KW-1185">Reference proteome</keyword>
<evidence type="ECO:0000313" key="1">
    <source>
        <dbReference type="Proteomes" id="UP000887561"/>
    </source>
</evidence>